<keyword evidence="1" id="KW-1133">Transmembrane helix</keyword>
<feature type="transmembrane region" description="Helical" evidence="1">
    <location>
        <begin position="250"/>
        <end position="270"/>
    </location>
</feature>
<dbReference type="AlphaFoldDB" id="A0A6C0RIG2"/>
<protein>
    <submittedName>
        <fullName evidence="4">DUF4105 domain-containing protein</fullName>
    </submittedName>
</protein>
<proteinExistence type="predicted"/>
<organism evidence="4 5">
    <name type="scientific">Draconibacterium halophilum</name>
    <dbReference type="NCBI Taxonomy" id="2706887"/>
    <lineage>
        <taxon>Bacteria</taxon>
        <taxon>Pseudomonadati</taxon>
        <taxon>Bacteroidota</taxon>
        <taxon>Bacteroidia</taxon>
        <taxon>Marinilabiliales</taxon>
        <taxon>Prolixibacteraceae</taxon>
        <taxon>Draconibacterium</taxon>
    </lineage>
</organism>
<sequence length="394" mass="45895">MNLIKRLLIVVFVALAFNGLAFQLSEKATVSIITCSPGDEMYSVYGHSAIRVEDPRVNYDVVFNYGIFDFSSPNFLYRFCAGKTDYLLGAYRFDTFLNDYRQAKRSVFEQKLNLTAQEKQTIVNFLLWNAEPENRVYRYNFFFDNCATRVRDVIADNVDGGISYTDSASHKTLRTLIKDYHHKIRWLNFGIDFLVATDSDREATLEEEMFLPDYVMTHFAAARRNDNGQNIAQKARVLYRAPEQNTGLTWIWGPLVFFSLLIVIVAFVTYRQFKREKMKPAMDVLLYGINGFGGLLITWFTIYSEHPAMSPNYNLVWLVPINLLFAIVWLRKKWRPVLRYYHLVFAAWMIVFFVSAPFLPQKFHPVFFVFAATFFMRALAHSLLVLKFLKAAPK</sequence>
<dbReference type="KEGG" id="drc:G0Q07_18820"/>
<dbReference type="EMBL" id="CP048409">
    <property type="protein sequence ID" value="QIA09632.1"/>
    <property type="molecule type" value="Genomic_DNA"/>
</dbReference>
<evidence type="ECO:0000256" key="1">
    <source>
        <dbReference type="SAM" id="Phobius"/>
    </source>
</evidence>
<dbReference type="InterPro" id="IPR057436">
    <property type="entry name" value="5TMH_Lnb"/>
</dbReference>
<accession>A0A6C0RIG2</accession>
<reference evidence="4 5" key="1">
    <citation type="submission" date="2020-02" db="EMBL/GenBank/DDBJ databases">
        <title>Genome sequencing for Draconibacterium sp. strain M1.</title>
        <authorList>
            <person name="Park S.-J."/>
        </authorList>
    </citation>
    <scope>NUCLEOTIDE SEQUENCE [LARGE SCALE GENOMIC DNA]</scope>
    <source>
        <strain evidence="4 5">M1</strain>
    </source>
</reference>
<dbReference type="Proteomes" id="UP000474630">
    <property type="component" value="Chromosome"/>
</dbReference>
<dbReference type="Pfam" id="PF13387">
    <property type="entry name" value="Lnb_N"/>
    <property type="match status" value="1"/>
</dbReference>
<name>A0A6C0RIG2_9BACT</name>
<feature type="domain" description="Lnb N-terminal periplasmic" evidence="2">
    <location>
        <begin position="26"/>
        <end position="177"/>
    </location>
</feature>
<dbReference type="InterPro" id="IPR025178">
    <property type="entry name" value="Lnb_N"/>
</dbReference>
<gene>
    <name evidence="4" type="ORF">G0Q07_18820</name>
</gene>
<evidence type="ECO:0000259" key="3">
    <source>
        <dbReference type="Pfam" id="PF25221"/>
    </source>
</evidence>
<keyword evidence="1" id="KW-0472">Membrane</keyword>
<feature type="transmembrane region" description="Helical" evidence="1">
    <location>
        <begin position="366"/>
        <end position="389"/>
    </location>
</feature>
<evidence type="ECO:0000313" key="4">
    <source>
        <dbReference type="EMBL" id="QIA09632.1"/>
    </source>
</evidence>
<feature type="transmembrane region" description="Helical" evidence="1">
    <location>
        <begin position="342"/>
        <end position="360"/>
    </location>
</feature>
<feature type="transmembrane region" description="Helical" evidence="1">
    <location>
        <begin position="314"/>
        <end position="330"/>
    </location>
</feature>
<keyword evidence="1" id="KW-0812">Transmembrane</keyword>
<evidence type="ECO:0000313" key="5">
    <source>
        <dbReference type="Proteomes" id="UP000474630"/>
    </source>
</evidence>
<dbReference type="Pfam" id="PF25221">
    <property type="entry name" value="5TMH_Lnb"/>
    <property type="match status" value="1"/>
</dbReference>
<dbReference type="RefSeq" id="WP_163348602.1">
    <property type="nucleotide sequence ID" value="NZ_CP048409.1"/>
</dbReference>
<keyword evidence="5" id="KW-1185">Reference proteome</keyword>
<evidence type="ECO:0000259" key="2">
    <source>
        <dbReference type="Pfam" id="PF13387"/>
    </source>
</evidence>
<feature type="domain" description="Lnb-like transmembrane" evidence="3">
    <location>
        <begin position="250"/>
        <end position="386"/>
    </location>
</feature>
<feature type="transmembrane region" description="Helical" evidence="1">
    <location>
        <begin position="282"/>
        <end position="302"/>
    </location>
</feature>